<dbReference type="GO" id="GO:0003723">
    <property type="term" value="F:RNA binding"/>
    <property type="evidence" value="ECO:0007669"/>
    <property type="project" value="TreeGrafter"/>
</dbReference>
<dbReference type="PANTHER" id="PTHR13173">
    <property type="entry name" value="WW DOMAIN BINDING PROTEIN 4"/>
    <property type="match status" value="1"/>
</dbReference>
<comment type="caution">
    <text evidence="2">The sequence shown here is derived from an EMBL/GenBank/DDBJ whole genome shotgun (WGS) entry which is preliminary data.</text>
</comment>
<feature type="region of interest" description="Disordered" evidence="1">
    <location>
        <begin position="1"/>
        <end position="24"/>
    </location>
</feature>
<sequence length="77" mass="8868">MDNVAKRLDAMRKEGAAKEKQQKEAVHALEQIEAKAKRSYQKNVANFQEARDTHAQALNDQEEGNKRKYRICNSFSC</sequence>
<proteinExistence type="predicted"/>
<dbReference type="GO" id="GO:0071011">
    <property type="term" value="C:precatalytic spliceosome"/>
    <property type="evidence" value="ECO:0007669"/>
    <property type="project" value="TreeGrafter"/>
</dbReference>
<name>A0A6A1UJX7_9ROSI</name>
<organism evidence="2 3">
    <name type="scientific">Morella rubra</name>
    <name type="common">Chinese bayberry</name>
    <dbReference type="NCBI Taxonomy" id="262757"/>
    <lineage>
        <taxon>Eukaryota</taxon>
        <taxon>Viridiplantae</taxon>
        <taxon>Streptophyta</taxon>
        <taxon>Embryophyta</taxon>
        <taxon>Tracheophyta</taxon>
        <taxon>Spermatophyta</taxon>
        <taxon>Magnoliopsida</taxon>
        <taxon>eudicotyledons</taxon>
        <taxon>Gunneridae</taxon>
        <taxon>Pentapetalae</taxon>
        <taxon>rosids</taxon>
        <taxon>fabids</taxon>
        <taxon>Fagales</taxon>
        <taxon>Myricaceae</taxon>
        <taxon>Morella</taxon>
    </lineage>
</organism>
<dbReference type="InterPro" id="IPR040023">
    <property type="entry name" value="WBP4"/>
</dbReference>
<evidence type="ECO:0000313" key="2">
    <source>
        <dbReference type="EMBL" id="KAB1200715.1"/>
    </source>
</evidence>
<dbReference type="EMBL" id="RXIC02000132">
    <property type="protein sequence ID" value="KAB1200715.1"/>
    <property type="molecule type" value="Genomic_DNA"/>
</dbReference>
<accession>A0A6A1UJX7</accession>
<reference evidence="2 3" key="1">
    <citation type="journal article" date="2019" name="Plant Biotechnol. J.">
        <title>The red bayberry genome and genetic basis of sex determination.</title>
        <authorList>
            <person name="Jia H.M."/>
            <person name="Jia H.J."/>
            <person name="Cai Q.L."/>
            <person name="Wang Y."/>
            <person name="Zhao H.B."/>
            <person name="Yang W.F."/>
            <person name="Wang G.Y."/>
            <person name="Li Y.H."/>
            <person name="Zhan D.L."/>
            <person name="Shen Y.T."/>
            <person name="Niu Q.F."/>
            <person name="Chang L."/>
            <person name="Qiu J."/>
            <person name="Zhao L."/>
            <person name="Xie H.B."/>
            <person name="Fu W.Y."/>
            <person name="Jin J."/>
            <person name="Li X.W."/>
            <person name="Jiao Y."/>
            <person name="Zhou C.C."/>
            <person name="Tu T."/>
            <person name="Chai C.Y."/>
            <person name="Gao J.L."/>
            <person name="Fan L.J."/>
            <person name="van de Weg E."/>
            <person name="Wang J.Y."/>
            <person name="Gao Z.S."/>
        </authorList>
    </citation>
    <scope>NUCLEOTIDE SEQUENCE [LARGE SCALE GENOMIC DNA]</scope>
    <source>
        <tissue evidence="2">Leaves</tissue>
    </source>
</reference>
<evidence type="ECO:0000313" key="3">
    <source>
        <dbReference type="Proteomes" id="UP000516437"/>
    </source>
</evidence>
<keyword evidence="3" id="KW-1185">Reference proteome</keyword>
<gene>
    <name evidence="2" type="ORF">CJ030_MR0G006551</name>
</gene>
<dbReference type="GO" id="GO:0000398">
    <property type="term" value="P:mRNA splicing, via spliceosome"/>
    <property type="evidence" value="ECO:0007669"/>
    <property type="project" value="InterPro"/>
</dbReference>
<evidence type="ECO:0000256" key="1">
    <source>
        <dbReference type="SAM" id="MobiDB-lite"/>
    </source>
</evidence>
<protein>
    <submittedName>
        <fullName evidence="2">Uncharacterized protein</fullName>
    </submittedName>
</protein>
<dbReference type="OrthoDB" id="191651at2759"/>
<dbReference type="AlphaFoldDB" id="A0A6A1UJX7"/>
<dbReference type="PANTHER" id="PTHR13173:SF10">
    <property type="entry name" value="WW DOMAIN-BINDING PROTEIN 4"/>
    <property type="match status" value="1"/>
</dbReference>
<dbReference type="Proteomes" id="UP000516437">
    <property type="component" value="Unassembled WGS sequence"/>
</dbReference>